<accession>A0A0C1EBQ4</accession>
<reference evidence="4 5" key="1">
    <citation type="journal article" date="2014" name="Mol. Biol. Evol.">
        <title>Massive expansion of Ubiquitination-related gene families within the Chlamydiae.</title>
        <authorList>
            <person name="Domman D."/>
            <person name="Collingro A."/>
            <person name="Lagkouvardos I."/>
            <person name="Gehre L."/>
            <person name="Weinmaier T."/>
            <person name="Rattei T."/>
            <person name="Subtil A."/>
            <person name="Horn M."/>
        </authorList>
    </citation>
    <scope>NUCLEOTIDE SEQUENCE [LARGE SCALE GENOMIC DNA]</scope>
    <source>
        <strain evidence="4 5">OEW1</strain>
    </source>
</reference>
<name>A0A0C1EBQ4_9BACT</name>
<dbReference type="PANTHER" id="PTHR11092">
    <property type="entry name" value="SUGAR NUCLEOTIDE EPIMERASE RELATED"/>
    <property type="match status" value="1"/>
</dbReference>
<dbReference type="SUPFAM" id="SSF51735">
    <property type="entry name" value="NAD(P)-binding Rossmann-fold domains"/>
    <property type="match status" value="1"/>
</dbReference>
<dbReference type="InterPro" id="IPR010099">
    <property type="entry name" value="SDR39U1"/>
</dbReference>
<evidence type="ECO:0000259" key="2">
    <source>
        <dbReference type="Pfam" id="PF01370"/>
    </source>
</evidence>
<dbReference type="Gene3D" id="3.40.50.720">
    <property type="entry name" value="NAD(P)-binding Rossmann-like Domain"/>
    <property type="match status" value="1"/>
</dbReference>
<feature type="domain" description="NAD-dependent epimerase/dehydratase" evidence="2">
    <location>
        <begin position="3"/>
        <end position="215"/>
    </location>
</feature>
<dbReference type="NCBIfam" id="TIGR01777">
    <property type="entry name" value="yfcH"/>
    <property type="match status" value="1"/>
</dbReference>
<dbReference type="Proteomes" id="UP000031307">
    <property type="component" value="Unassembled WGS sequence"/>
</dbReference>
<dbReference type="Pfam" id="PF01370">
    <property type="entry name" value="Epimerase"/>
    <property type="match status" value="1"/>
</dbReference>
<dbReference type="RefSeq" id="WP_013925221.1">
    <property type="nucleotide sequence ID" value="NZ_BAWW01000008.1"/>
</dbReference>
<dbReference type="OMA" id="YLPWIHI"/>
<dbReference type="InterPro" id="IPR036291">
    <property type="entry name" value="NAD(P)-bd_dom_sf"/>
</dbReference>
<dbReference type="Pfam" id="PF08338">
    <property type="entry name" value="DUF1731"/>
    <property type="match status" value="1"/>
</dbReference>
<gene>
    <name evidence="4" type="ORF">DB43_GF00300</name>
</gene>
<dbReference type="InterPro" id="IPR013549">
    <property type="entry name" value="DUF1731"/>
</dbReference>
<feature type="domain" description="DUF1731" evidence="3">
    <location>
        <begin position="248"/>
        <end position="295"/>
    </location>
</feature>
<dbReference type="PANTHER" id="PTHR11092:SF0">
    <property type="entry name" value="EPIMERASE FAMILY PROTEIN SDR39U1"/>
    <property type="match status" value="1"/>
</dbReference>
<dbReference type="PATRIC" id="fig|83552.4.peg.1352"/>
<comment type="caution">
    <text evidence="4">The sequence shown here is derived from an EMBL/GenBank/DDBJ whole genome shotgun (WGS) entry which is preliminary data.</text>
</comment>
<evidence type="ECO:0000313" key="4">
    <source>
        <dbReference type="EMBL" id="KIA77488.1"/>
    </source>
</evidence>
<organism evidence="4 5">
    <name type="scientific">Parachlamydia acanthamoebae</name>
    <dbReference type="NCBI Taxonomy" id="83552"/>
    <lineage>
        <taxon>Bacteria</taxon>
        <taxon>Pseudomonadati</taxon>
        <taxon>Chlamydiota</taxon>
        <taxon>Chlamydiia</taxon>
        <taxon>Parachlamydiales</taxon>
        <taxon>Parachlamydiaceae</taxon>
        <taxon>Parachlamydia</taxon>
    </lineage>
</organism>
<dbReference type="AlphaFoldDB" id="A0A0C1EBQ4"/>
<evidence type="ECO:0000313" key="5">
    <source>
        <dbReference type="Proteomes" id="UP000031307"/>
    </source>
</evidence>
<proteinExistence type="inferred from homology"/>
<dbReference type="InterPro" id="IPR001509">
    <property type="entry name" value="Epimerase_deHydtase"/>
</dbReference>
<sequence>MDIVISGSSGLVGAALTSFFRDQGHLVKRLVRKKGGLAHDEIGWDPEAGNIDSDLLEGTDILINLAGENIAHGRWNDFKKKKILNSRLKSTQLLSKTLHQLKAPPRTWINASAIGYYGNQEGDAILDESSPAGTSFLSKVCKEWEASVQAPASIRTVCTRFGLIMTPKGGALKQMLLPFKLGLGGMLGTGKQYMSWITLQDLMHAIDHVIKTPSLKGPVNMVSPFPVTNQEFTHALGKALNRPTILSMPAFAARVIFGEMAEELLLSSIRVEPKKLLESSFTFAHPKLEDALHALLEVEHHALTS</sequence>
<dbReference type="EMBL" id="JSAM01000075">
    <property type="protein sequence ID" value="KIA77488.1"/>
    <property type="molecule type" value="Genomic_DNA"/>
</dbReference>
<evidence type="ECO:0000256" key="1">
    <source>
        <dbReference type="ARBA" id="ARBA00009353"/>
    </source>
</evidence>
<protein>
    <submittedName>
        <fullName evidence="4">Epimerase family protein</fullName>
    </submittedName>
</protein>
<comment type="similarity">
    <text evidence="1">Belongs to the NAD(P)-dependent epimerase/dehydratase family. SDR39U1 subfamily.</text>
</comment>
<evidence type="ECO:0000259" key="3">
    <source>
        <dbReference type="Pfam" id="PF08338"/>
    </source>
</evidence>